<feature type="compositionally biased region" description="Low complexity" evidence="1">
    <location>
        <begin position="1"/>
        <end position="20"/>
    </location>
</feature>
<protein>
    <recommendedName>
        <fullName evidence="4">Fungal specific transcription factor</fullName>
    </recommendedName>
</protein>
<evidence type="ECO:0000313" key="2">
    <source>
        <dbReference type="EMBL" id="KAK9425378.1"/>
    </source>
</evidence>
<proteinExistence type="predicted"/>
<sequence length="283" mass="31871">MGLQDSRWSSGRTTTSTLRSWPRSVPSISHPQPEQSSIPAPTQSVAYSTVTHPARISPERELDRYLKLVARLKWKLPFLAEGYRIATDRIGRNFEDVSANEIHFKIDFYEYYMHIERALVHLMAVFGIKITGLGDSLHSPSNGYGKAQDRGIRMGVAQSTHRFHANVLAALDKPDNPLHQVLGQGEVKKQLARAKDLRNRWKNADGDSGSGEKGFTPAPLEAYNLEKILETIFAGFDQGHALAELYIQKLRGNEVAGHANAMDWDREEEEWSFIADAMDWEAI</sequence>
<keyword evidence="3" id="KW-1185">Reference proteome</keyword>
<organism evidence="2 3">
    <name type="scientific">Seiridium unicorne</name>
    <dbReference type="NCBI Taxonomy" id="138068"/>
    <lineage>
        <taxon>Eukaryota</taxon>
        <taxon>Fungi</taxon>
        <taxon>Dikarya</taxon>
        <taxon>Ascomycota</taxon>
        <taxon>Pezizomycotina</taxon>
        <taxon>Sordariomycetes</taxon>
        <taxon>Xylariomycetidae</taxon>
        <taxon>Amphisphaeriales</taxon>
        <taxon>Sporocadaceae</taxon>
        <taxon>Seiridium</taxon>
    </lineage>
</organism>
<accession>A0ABR2VEN3</accession>
<evidence type="ECO:0000256" key="1">
    <source>
        <dbReference type="SAM" id="MobiDB-lite"/>
    </source>
</evidence>
<name>A0ABR2VEN3_9PEZI</name>
<gene>
    <name evidence="2" type="ORF">SUNI508_13052</name>
</gene>
<reference evidence="2 3" key="1">
    <citation type="journal article" date="2024" name="J. Plant Pathol.">
        <title>Sequence and assembly of the genome of Seiridium unicorne, isolate CBS 538.82, causal agent of cypress canker disease.</title>
        <authorList>
            <person name="Scali E."/>
            <person name="Rocca G.D."/>
            <person name="Danti R."/>
            <person name="Garbelotto M."/>
            <person name="Barberini S."/>
            <person name="Baroncelli R."/>
            <person name="Emiliani G."/>
        </authorList>
    </citation>
    <scope>NUCLEOTIDE SEQUENCE [LARGE SCALE GENOMIC DNA]</scope>
    <source>
        <strain evidence="2 3">BM-138-508</strain>
    </source>
</reference>
<feature type="region of interest" description="Disordered" evidence="1">
    <location>
        <begin position="1"/>
        <end position="44"/>
    </location>
</feature>
<evidence type="ECO:0000313" key="3">
    <source>
        <dbReference type="Proteomes" id="UP001408356"/>
    </source>
</evidence>
<feature type="compositionally biased region" description="Polar residues" evidence="1">
    <location>
        <begin position="26"/>
        <end position="44"/>
    </location>
</feature>
<comment type="caution">
    <text evidence="2">The sequence shown here is derived from an EMBL/GenBank/DDBJ whole genome shotgun (WGS) entry which is preliminary data.</text>
</comment>
<dbReference type="EMBL" id="JARVKF010000018">
    <property type="protein sequence ID" value="KAK9425378.1"/>
    <property type="molecule type" value="Genomic_DNA"/>
</dbReference>
<dbReference type="Proteomes" id="UP001408356">
    <property type="component" value="Unassembled WGS sequence"/>
</dbReference>
<evidence type="ECO:0008006" key="4">
    <source>
        <dbReference type="Google" id="ProtNLM"/>
    </source>
</evidence>